<dbReference type="FunFam" id="3.30.260.10:FF:000029">
    <property type="entry name" value="Chaperonin containing TCP1 subunit 6B"/>
    <property type="match status" value="1"/>
</dbReference>
<dbReference type="InterPro" id="IPR002423">
    <property type="entry name" value="Cpn60/GroEL/TCP-1"/>
</dbReference>
<keyword evidence="4" id="KW-0547">Nucleotide-binding</keyword>
<dbReference type="SUPFAM" id="SSF48592">
    <property type="entry name" value="GroEL equatorial domain-like"/>
    <property type="match status" value="1"/>
</dbReference>
<dbReference type="GO" id="GO:0005737">
    <property type="term" value="C:cytoplasm"/>
    <property type="evidence" value="ECO:0007669"/>
    <property type="project" value="UniProtKB-SubCell"/>
</dbReference>
<evidence type="ECO:0000256" key="1">
    <source>
        <dbReference type="ARBA" id="ARBA00004496"/>
    </source>
</evidence>
<feature type="non-terminal residue" evidence="7">
    <location>
        <position position="402"/>
    </location>
</feature>
<evidence type="ECO:0000256" key="4">
    <source>
        <dbReference type="ARBA" id="ARBA00022741"/>
    </source>
</evidence>
<sequence>TKTAHFLIFVQQIQHPTASLIAKVATAQDDITGDGTTSNVLIIGELLKQADLYISEGLHPRIVAEGFEIAKEKALEVLEQVKVTKEMDRETLIDVARTSLRTKVHTELADILTEASVDSVLAVRKAGEPIDLHMVEIMEMKHKSETDTTGLVLDHGARHPDMKKRVEDAYVLTCNVSLEYEKTTSAELCVFSARLTLACGGTAMNSVEDLSPECLGHAGLVYEYTLGEEKYTFIEKCDNPRSVTLLIRGPNKHTLTQIKDAVRDGLRAVKNAIEDGCVVPGAGALEVAVANALVKHKPSVKGRAQLGVQAFADALLIIPKVLAQNSGYDPQETLVKVQTEHAESGQLVGVDLNTGEPMGAAEAGVWDNYNVKKQLLHSCTVIASNILLVDEIMRAGMSSLKG</sequence>
<dbReference type="GO" id="GO:0140662">
    <property type="term" value="F:ATP-dependent protein folding chaperone"/>
    <property type="evidence" value="ECO:0007669"/>
    <property type="project" value="InterPro"/>
</dbReference>
<dbReference type="FunFam" id="1.10.560.10:FF:000058">
    <property type="entry name" value="T-complex protein 1 subunit zeta"/>
    <property type="match status" value="1"/>
</dbReference>
<gene>
    <name evidence="7" type="ORF">N326_07983</name>
</gene>
<dbReference type="InterPro" id="IPR012722">
    <property type="entry name" value="Chap_CCT_zeta"/>
</dbReference>
<proteinExistence type="inferred from homology"/>
<dbReference type="Gene3D" id="3.30.260.10">
    <property type="entry name" value="TCP-1-like chaperonin intermediate domain"/>
    <property type="match status" value="2"/>
</dbReference>
<evidence type="ECO:0000256" key="5">
    <source>
        <dbReference type="ARBA" id="ARBA00022840"/>
    </source>
</evidence>
<dbReference type="EMBL" id="KK566766">
    <property type="protein sequence ID" value="KFW04805.1"/>
    <property type="molecule type" value="Genomic_DNA"/>
</dbReference>
<name>A0A093IQ09_EURHL</name>
<protein>
    <submittedName>
        <fullName evidence="7">T-complex protein 1 subunit zeta</fullName>
    </submittedName>
</protein>
<evidence type="ECO:0000313" key="7">
    <source>
        <dbReference type="EMBL" id="KFW04805.1"/>
    </source>
</evidence>
<dbReference type="InterPro" id="IPR027409">
    <property type="entry name" value="GroEL-like_apical_dom_sf"/>
</dbReference>
<dbReference type="FunFam" id="3.50.7.10:FF:000048">
    <property type="match status" value="1"/>
</dbReference>
<comment type="similarity">
    <text evidence="2">Belongs to the TCP-1 chaperonin family.</text>
</comment>
<keyword evidence="5" id="KW-0067">ATP-binding</keyword>
<dbReference type="InterPro" id="IPR017998">
    <property type="entry name" value="Chaperone_TCP-1"/>
</dbReference>
<evidence type="ECO:0000256" key="2">
    <source>
        <dbReference type="ARBA" id="ARBA00008020"/>
    </source>
</evidence>
<dbReference type="Pfam" id="PF00118">
    <property type="entry name" value="Cpn60_TCP1"/>
    <property type="match status" value="2"/>
</dbReference>
<dbReference type="AlphaFoldDB" id="A0A093IQ09"/>
<dbReference type="InterPro" id="IPR027413">
    <property type="entry name" value="GROEL-like_equatorial_sf"/>
</dbReference>
<dbReference type="PANTHER" id="PTHR11353">
    <property type="entry name" value="CHAPERONIN"/>
    <property type="match status" value="1"/>
</dbReference>
<dbReference type="FunFam" id="3.50.7.10:FF:000066">
    <property type="match status" value="1"/>
</dbReference>
<dbReference type="Proteomes" id="UP000054232">
    <property type="component" value="Unassembled WGS sequence"/>
</dbReference>
<evidence type="ECO:0000313" key="8">
    <source>
        <dbReference type="Proteomes" id="UP000054232"/>
    </source>
</evidence>
<dbReference type="PROSITE" id="PS00995">
    <property type="entry name" value="TCP1_3"/>
    <property type="match status" value="1"/>
</dbReference>
<dbReference type="GO" id="GO:0005524">
    <property type="term" value="F:ATP binding"/>
    <property type="evidence" value="ECO:0007669"/>
    <property type="project" value="UniProtKB-KW"/>
</dbReference>
<organism evidence="7 8">
    <name type="scientific">Eurypyga helias</name>
    <name type="common">Sunbittern</name>
    <name type="synonym">Ardea helias</name>
    <dbReference type="NCBI Taxonomy" id="54383"/>
    <lineage>
        <taxon>Eukaryota</taxon>
        <taxon>Metazoa</taxon>
        <taxon>Chordata</taxon>
        <taxon>Craniata</taxon>
        <taxon>Vertebrata</taxon>
        <taxon>Euteleostomi</taxon>
        <taxon>Archelosauria</taxon>
        <taxon>Archosauria</taxon>
        <taxon>Dinosauria</taxon>
        <taxon>Saurischia</taxon>
        <taxon>Theropoda</taxon>
        <taxon>Coelurosauria</taxon>
        <taxon>Aves</taxon>
        <taxon>Neognathae</taxon>
        <taxon>Neoaves</taxon>
        <taxon>Phaethontimorphae</taxon>
        <taxon>Eurypygiformes</taxon>
        <taxon>Eurypygidae</taxon>
        <taxon>Eurypyga</taxon>
    </lineage>
</organism>
<comment type="subcellular location">
    <subcellularLocation>
        <location evidence="1">Cytoplasm</location>
    </subcellularLocation>
</comment>
<dbReference type="InterPro" id="IPR027410">
    <property type="entry name" value="TCP-1-like_intermed_sf"/>
</dbReference>
<dbReference type="Gene3D" id="1.10.560.10">
    <property type="entry name" value="GroEL-like equatorial domain"/>
    <property type="match status" value="2"/>
</dbReference>
<reference evidence="7 8" key="1">
    <citation type="submission" date="2014-04" db="EMBL/GenBank/DDBJ databases">
        <title>Genome evolution of avian class.</title>
        <authorList>
            <person name="Zhang G."/>
            <person name="Li C."/>
        </authorList>
    </citation>
    <scope>NUCLEOTIDE SEQUENCE [LARGE SCALE GENOMIC DNA]</scope>
    <source>
        <strain evidence="7">BGI_N326</strain>
    </source>
</reference>
<dbReference type="FunFam" id="3.30.260.10:FF:000017">
    <property type="entry name" value="T-complex protein 1 subunit zeta"/>
    <property type="match status" value="1"/>
</dbReference>
<accession>A0A093IQ09</accession>
<keyword evidence="8" id="KW-1185">Reference proteome</keyword>
<evidence type="ECO:0000256" key="6">
    <source>
        <dbReference type="ARBA" id="ARBA00023186"/>
    </source>
</evidence>
<dbReference type="SUPFAM" id="SSF54849">
    <property type="entry name" value="GroEL-intermediate domain like"/>
    <property type="match status" value="1"/>
</dbReference>
<dbReference type="CDD" id="cd03342">
    <property type="entry name" value="TCP1_zeta"/>
    <property type="match status" value="1"/>
</dbReference>
<keyword evidence="6" id="KW-0143">Chaperone</keyword>
<dbReference type="GO" id="GO:0051082">
    <property type="term" value="F:unfolded protein binding"/>
    <property type="evidence" value="ECO:0007669"/>
    <property type="project" value="InterPro"/>
</dbReference>
<dbReference type="Gene3D" id="3.50.7.10">
    <property type="entry name" value="GroEL"/>
    <property type="match status" value="2"/>
</dbReference>
<feature type="non-terminal residue" evidence="7">
    <location>
        <position position="1"/>
    </location>
</feature>
<keyword evidence="3" id="KW-0963">Cytoplasm</keyword>
<dbReference type="FunFam" id="1.10.560.10:FF:000038">
    <property type="entry name" value="Chaperonin containing TCP1 subunit 6B"/>
    <property type="match status" value="1"/>
</dbReference>
<dbReference type="GO" id="GO:0016887">
    <property type="term" value="F:ATP hydrolysis activity"/>
    <property type="evidence" value="ECO:0007669"/>
    <property type="project" value="InterPro"/>
</dbReference>
<dbReference type="SUPFAM" id="SSF52029">
    <property type="entry name" value="GroEL apical domain-like"/>
    <property type="match status" value="1"/>
</dbReference>
<dbReference type="InterPro" id="IPR002194">
    <property type="entry name" value="Chaperonin_TCP-1_CS"/>
</dbReference>
<evidence type="ECO:0000256" key="3">
    <source>
        <dbReference type="ARBA" id="ARBA00022490"/>
    </source>
</evidence>